<comment type="similarity">
    <text evidence="1">Belongs to the UbiD family.</text>
</comment>
<feature type="domain" description="3-octaprenyl-4-hydroxybenzoate carboxy-lyase-like Rift-related" evidence="2">
    <location>
        <begin position="98"/>
        <end position="292"/>
    </location>
</feature>
<evidence type="ECO:0000313" key="5">
    <source>
        <dbReference type="EMBL" id="PXW51917.1"/>
    </source>
</evidence>
<dbReference type="InterPro" id="IPR049383">
    <property type="entry name" value="UbiD-like_N"/>
</dbReference>
<dbReference type="InterPro" id="IPR049381">
    <property type="entry name" value="UbiD-like_C"/>
</dbReference>
<proteinExistence type="inferred from homology"/>
<dbReference type="Pfam" id="PF01977">
    <property type="entry name" value="UbiD"/>
    <property type="match status" value="1"/>
</dbReference>
<dbReference type="PANTHER" id="PTHR30108:SF21">
    <property type="entry name" value="4-HYDROXYBENZOATE DECARBOXYLASE"/>
    <property type="match status" value="1"/>
</dbReference>
<dbReference type="Gene3D" id="3.40.1670.10">
    <property type="entry name" value="UbiD C-terminal domain-like"/>
    <property type="match status" value="1"/>
</dbReference>
<dbReference type="RefSeq" id="WP_110378226.1">
    <property type="nucleotide sequence ID" value="NZ_JAHBRY010000001.1"/>
</dbReference>
<feature type="domain" description="3-octaprenyl-4-hydroxybenzoate carboxy-lyase-like N-terminal" evidence="3">
    <location>
        <begin position="11"/>
        <end position="88"/>
    </location>
</feature>
<protein>
    <submittedName>
        <fullName evidence="5">4-hydroxy-3-polyprenylbenzoate decarboxylase</fullName>
    </submittedName>
</protein>
<dbReference type="AlphaFoldDB" id="A0A2V3U441"/>
<dbReference type="EMBL" id="QJJK01000018">
    <property type="protein sequence ID" value="PXW51917.1"/>
    <property type="molecule type" value="Genomic_DNA"/>
</dbReference>
<evidence type="ECO:0000256" key="1">
    <source>
        <dbReference type="ARBA" id="ARBA00010021"/>
    </source>
</evidence>
<dbReference type="SUPFAM" id="SSF50475">
    <property type="entry name" value="FMN-binding split barrel"/>
    <property type="match status" value="1"/>
</dbReference>
<evidence type="ECO:0000259" key="2">
    <source>
        <dbReference type="Pfam" id="PF01977"/>
    </source>
</evidence>
<dbReference type="OrthoDB" id="9809841at2"/>
<dbReference type="GO" id="GO:0016831">
    <property type="term" value="F:carboxy-lyase activity"/>
    <property type="evidence" value="ECO:0007669"/>
    <property type="project" value="InterPro"/>
</dbReference>
<gene>
    <name evidence="5" type="ORF">C7450_11872</name>
</gene>
<name>A0A2V3U441_9HYPH</name>
<dbReference type="InterPro" id="IPR048304">
    <property type="entry name" value="UbiD_Rift_dom"/>
</dbReference>
<comment type="caution">
    <text evidence="5">The sequence shown here is derived from an EMBL/GenBank/DDBJ whole genome shotgun (WGS) entry which is preliminary data.</text>
</comment>
<sequence length="453" mass="48098">MSSLQSLRAYLAELDASGELAHVPHEVSPHFEVSACLSVADGGKALIFDKVAGSSFRAVGNLLSNRDRIARALKIDRGQIQRRLIEAIDGAVPPVEITEAPVQEVITTADPLAGLPVPTFFAAEAGPYITAGLIVAKDPLTGRGNASFARILVTGPSTGMIGIAPNHHLAHLARKAAGLGQKLEIAVVLGAHPAIQLAGCLYLGLGEDEMHCAGKLLGEAVEVVRCRTVDLMVPAHAEMVLEGTIDVGTPIEEGLISEYHGMYEDYGPGFLTEFRCRTHRRDALFQVIEPGYHGEHIYLGALPIAASLRIALTRVFPNVGEVAVTASGAGRNDAVVQLIKPKPGQGKRAIFACWGAVNIVKTVTVVDEDVDPWDLAAVDRARCARMKGDRDIVIVPAVSADRSEPLERGGLITKIGYDATAKDGDRPEGITQALPPAEFLDAARMKLRALGIL</sequence>
<dbReference type="PANTHER" id="PTHR30108">
    <property type="entry name" value="3-OCTAPRENYL-4-HYDROXYBENZOATE CARBOXY-LYASE-RELATED"/>
    <property type="match status" value="1"/>
</dbReference>
<dbReference type="NCBIfam" id="TIGR00148">
    <property type="entry name" value="UbiD family decarboxylase"/>
    <property type="match status" value="1"/>
</dbReference>
<evidence type="ECO:0000259" key="3">
    <source>
        <dbReference type="Pfam" id="PF20695"/>
    </source>
</evidence>
<feature type="domain" description="3-octaprenyl-4-hydroxybenzoate carboxy-lyase-like C-terminal" evidence="4">
    <location>
        <begin position="298"/>
        <end position="419"/>
    </location>
</feature>
<accession>A0A2V3U441</accession>
<dbReference type="InterPro" id="IPR002830">
    <property type="entry name" value="UbiD"/>
</dbReference>
<dbReference type="SUPFAM" id="SSF143968">
    <property type="entry name" value="UbiD C-terminal domain-like"/>
    <property type="match status" value="1"/>
</dbReference>
<dbReference type="Pfam" id="PF20695">
    <property type="entry name" value="UbiD_N"/>
    <property type="match status" value="1"/>
</dbReference>
<dbReference type="Proteomes" id="UP000248021">
    <property type="component" value="Unassembled WGS sequence"/>
</dbReference>
<evidence type="ECO:0000313" key="6">
    <source>
        <dbReference type="Proteomes" id="UP000248021"/>
    </source>
</evidence>
<evidence type="ECO:0000259" key="4">
    <source>
        <dbReference type="Pfam" id="PF20696"/>
    </source>
</evidence>
<dbReference type="Pfam" id="PF20696">
    <property type="entry name" value="UbiD_C"/>
    <property type="match status" value="1"/>
</dbReference>
<keyword evidence="6" id="KW-1185">Reference proteome</keyword>
<organism evidence="5 6">
    <name type="scientific">Chelatococcus asaccharovorans</name>
    <dbReference type="NCBI Taxonomy" id="28210"/>
    <lineage>
        <taxon>Bacteria</taxon>
        <taxon>Pseudomonadati</taxon>
        <taxon>Pseudomonadota</taxon>
        <taxon>Alphaproteobacteria</taxon>
        <taxon>Hyphomicrobiales</taxon>
        <taxon>Chelatococcaceae</taxon>
        <taxon>Chelatococcus</taxon>
    </lineage>
</organism>
<dbReference type="GO" id="GO:0005737">
    <property type="term" value="C:cytoplasm"/>
    <property type="evidence" value="ECO:0007669"/>
    <property type="project" value="TreeGrafter"/>
</dbReference>
<reference evidence="5 6" key="1">
    <citation type="submission" date="2018-05" db="EMBL/GenBank/DDBJ databases">
        <title>Genomic Encyclopedia of Type Strains, Phase IV (KMG-IV): sequencing the most valuable type-strain genomes for metagenomic binning, comparative biology and taxonomic classification.</title>
        <authorList>
            <person name="Goeker M."/>
        </authorList>
    </citation>
    <scope>NUCLEOTIDE SEQUENCE [LARGE SCALE GENOMIC DNA]</scope>
    <source>
        <strain evidence="5 6">DSM 6462</strain>
    </source>
</reference>